<dbReference type="Proteomes" id="UP000621454">
    <property type="component" value="Unassembled WGS sequence"/>
</dbReference>
<protein>
    <recommendedName>
        <fullName evidence="3">LppM domain-containing protein</fullName>
    </recommendedName>
</protein>
<dbReference type="Pfam" id="PF21946">
    <property type="entry name" value="LppM"/>
    <property type="match status" value="1"/>
</dbReference>
<evidence type="ECO:0000313" key="5">
    <source>
        <dbReference type="Proteomes" id="UP000621454"/>
    </source>
</evidence>
<dbReference type="EMBL" id="BMGC01000002">
    <property type="protein sequence ID" value="GGB19151.1"/>
    <property type="molecule type" value="Genomic_DNA"/>
</dbReference>
<organism evidence="4 5">
    <name type="scientific">Gordonia jinhuaensis</name>
    <dbReference type="NCBI Taxonomy" id="1517702"/>
    <lineage>
        <taxon>Bacteria</taxon>
        <taxon>Bacillati</taxon>
        <taxon>Actinomycetota</taxon>
        <taxon>Actinomycetes</taxon>
        <taxon>Mycobacteriales</taxon>
        <taxon>Gordoniaceae</taxon>
        <taxon>Gordonia</taxon>
    </lineage>
</organism>
<accession>A0A916SW69</accession>
<reference evidence="4" key="1">
    <citation type="journal article" date="2014" name="Int. J. Syst. Evol. Microbiol.">
        <title>Complete genome sequence of Corynebacterium casei LMG S-19264T (=DSM 44701T), isolated from a smear-ripened cheese.</title>
        <authorList>
            <consortium name="US DOE Joint Genome Institute (JGI-PGF)"/>
            <person name="Walter F."/>
            <person name="Albersmeier A."/>
            <person name="Kalinowski J."/>
            <person name="Ruckert C."/>
        </authorList>
    </citation>
    <scope>NUCLEOTIDE SEQUENCE</scope>
    <source>
        <strain evidence="4">CGMCC 1.12827</strain>
    </source>
</reference>
<gene>
    <name evidence="4" type="primary">lppM</name>
    <name evidence="4" type="ORF">GCM10011489_04080</name>
</gene>
<evidence type="ECO:0000256" key="1">
    <source>
        <dbReference type="SAM" id="MobiDB-lite"/>
    </source>
</evidence>
<feature type="region of interest" description="Disordered" evidence="1">
    <location>
        <begin position="1"/>
        <end position="26"/>
    </location>
</feature>
<evidence type="ECO:0000313" key="4">
    <source>
        <dbReference type="EMBL" id="GGB19151.1"/>
    </source>
</evidence>
<proteinExistence type="predicted"/>
<name>A0A916SW69_9ACTN</name>
<sequence>MNPTEAGTMFDVQRRKREQMRPGPGVARRRSMIGAFVAVLVIVGSMTLSGCGNSQHLVGDRLWGEFILATKDTGDTKGPQVSIPESMSSNMVDQQYRADGRIGTRVTFDQLTLGQFDQIGDIIGEAYPNSSVDMNIRATRSGSVVRMRGVADFTPLTPDDYVEMTVRFAGPVSATNGVQTSNEGVTWKPTPGQPAVMTAEADYPDPSTADFGKWTLVITGISLIVVALVIFMAWWFRDRSPRVGKPLDDPDGNSTASEAGDGQAGPTDDRRVHH</sequence>
<dbReference type="AlphaFoldDB" id="A0A916SW69"/>
<evidence type="ECO:0000256" key="2">
    <source>
        <dbReference type="SAM" id="Phobius"/>
    </source>
</evidence>
<reference evidence="4" key="2">
    <citation type="submission" date="2020-09" db="EMBL/GenBank/DDBJ databases">
        <authorList>
            <person name="Sun Q."/>
            <person name="Zhou Y."/>
        </authorList>
    </citation>
    <scope>NUCLEOTIDE SEQUENCE</scope>
    <source>
        <strain evidence="4">CGMCC 1.12827</strain>
    </source>
</reference>
<keyword evidence="2" id="KW-0812">Transmembrane</keyword>
<feature type="domain" description="LppM" evidence="3">
    <location>
        <begin position="60"/>
        <end position="203"/>
    </location>
</feature>
<dbReference type="InterPro" id="IPR053807">
    <property type="entry name" value="LppM"/>
</dbReference>
<evidence type="ECO:0000259" key="3">
    <source>
        <dbReference type="Pfam" id="PF21946"/>
    </source>
</evidence>
<comment type="caution">
    <text evidence="4">The sequence shown here is derived from an EMBL/GenBank/DDBJ whole genome shotgun (WGS) entry which is preliminary data.</text>
</comment>
<keyword evidence="2" id="KW-1133">Transmembrane helix</keyword>
<keyword evidence="5" id="KW-1185">Reference proteome</keyword>
<feature type="region of interest" description="Disordered" evidence="1">
    <location>
        <begin position="243"/>
        <end position="274"/>
    </location>
</feature>
<keyword evidence="2" id="KW-0472">Membrane</keyword>
<feature type="transmembrane region" description="Helical" evidence="2">
    <location>
        <begin position="214"/>
        <end position="236"/>
    </location>
</feature>